<keyword evidence="8" id="KW-1185">Reference proteome</keyword>
<comment type="cofactor">
    <cofactor evidence="3">
        <name>FMN</name>
        <dbReference type="ChEBI" id="CHEBI:58210"/>
    </cofactor>
    <text evidence="3">Binds 1 FMN per subunit.</text>
</comment>
<feature type="active site" description="Proton donor" evidence="3">
    <location>
        <position position="156"/>
    </location>
</feature>
<dbReference type="PANTHER" id="PTHR14359">
    <property type="entry name" value="HOMO-OLIGOMERIC FLAVIN CONTAINING CYS DECARBOXYLASE FAMILY"/>
    <property type="match status" value="1"/>
</dbReference>
<dbReference type="PATRIC" id="fig|1653476.3.peg.1284"/>
<dbReference type="Pfam" id="PF04127">
    <property type="entry name" value="DFP"/>
    <property type="match status" value="1"/>
</dbReference>
<comment type="function">
    <text evidence="4">Catalyzes two steps in the biosynthesis of coenzyme A. In the first step cysteine is conjugated to 4'-phosphopantothenate to form 4-phosphopantothenoylcysteine, in the latter compound is decarboxylated to form 4'-phosphopantotheine.</text>
</comment>
<keyword evidence="1 3" id="KW-0210">Decarboxylase</keyword>
<keyword evidence="3 4" id="KW-0285">Flavoprotein</keyword>
<organism evidence="7 8">
    <name type="scientific">Caldimicrobium thiodismutans</name>
    <dbReference type="NCBI Taxonomy" id="1653476"/>
    <lineage>
        <taxon>Bacteria</taxon>
        <taxon>Pseudomonadati</taxon>
        <taxon>Thermodesulfobacteriota</taxon>
        <taxon>Thermodesulfobacteria</taxon>
        <taxon>Thermodesulfobacteriales</taxon>
        <taxon>Thermodesulfobacteriaceae</taxon>
        <taxon>Caldimicrobium</taxon>
    </lineage>
</organism>
<dbReference type="GO" id="GO:0071513">
    <property type="term" value="C:phosphopantothenoylcysteine decarboxylase complex"/>
    <property type="evidence" value="ECO:0007669"/>
    <property type="project" value="TreeGrafter"/>
</dbReference>
<dbReference type="InterPro" id="IPR003382">
    <property type="entry name" value="Flavoprotein"/>
</dbReference>
<dbReference type="GO" id="GO:0046872">
    <property type="term" value="F:metal ion binding"/>
    <property type="evidence" value="ECO:0007669"/>
    <property type="project" value="UniProtKB-KW"/>
</dbReference>
<comment type="pathway">
    <text evidence="3 4">Cofactor biosynthesis; coenzyme A biosynthesis; CoA from (R)-pantothenate: step 2/5.</text>
</comment>
<keyword evidence="3" id="KW-0460">Magnesium</keyword>
<comment type="cofactor">
    <cofactor evidence="3">
        <name>Mg(2+)</name>
        <dbReference type="ChEBI" id="CHEBI:18420"/>
    </cofactor>
</comment>
<evidence type="ECO:0000256" key="1">
    <source>
        <dbReference type="ARBA" id="ARBA00022793"/>
    </source>
</evidence>
<reference evidence="7 8" key="1">
    <citation type="journal article" date="2016" name="Int. J. Syst. Evol. Microbiol.">
        <title>Caldimicrobium thiodismutans sp. nov., a sulfur-disproportionating bacterium isolated from a hot spring, and emended description of the genus Caldimicrobium.</title>
        <authorList>
            <person name="Kojima H."/>
            <person name="Umezawa K."/>
            <person name="Fukui M."/>
        </authorList>
    </citation>
    <scope>NUCLEOTIDE SEQUENCE [LARGE SCALE GENOMIC DNA]</scope>
    <source>
        <strain evidence="7 8">TF1</strain>
    </source>
</reference>
<dbReference type="Pfam" id="PF02441">
    <property type="entry name" value="Flavoprotein"/>
    <property type="match status" value="1"/>
</dbReference>
<dbReference type="SUPFAM" id="SSF102645">
    <property type="entry name" value="CoaB-like"/>
    <property type="match status" value="1"/>
</dbReference>
<feature type="domain" description="Flavoprotein" evidence="5">
    <location>
        <begin position="6"/>
        <end position="174"/>
    </location>
</feature>
<evidence type="ECO:0000259" key="5">
    <source>
        <dbReference type="Pfam" id="PF02441"/>
    </source>
</evidence>
<dbReference type="HAMAP" id="MF_02225">
    <property type="entry name" value="CoaBC"/>
    <property type="match status" value="1"/>
</dbReference>
<dbReference type="OrthoDB" id="9802554at2"/>
<dbReference type="GO" id="GO:0004633">
    <property type="term" value="F:phosphopantothenoylcysteine decarboxylase activity"/>
    <property type="evidence" value="ECO:0007669"/>
    <property type="project" value="UniProtKB-UniRule"/>
</dbReference>
<comment type="catalytic activity">
    <reaction evidence="3 4">
        <text>N-[(R)-4-phosphopantothenoyl]-L-cysteine + H(+) = (R)-4'-phosphopantetheine + CO2</text>
        <dbReference type="Rhea" id="RHEA:16793"/>
        <dbReference type="ChEBI" id="CHEBI:15378"/>
        <dbReference type="ChEBI" id="CHEBI:16526"/>
        <dbReference type="ChEBI" id="CHEBI:59458"/>
        <dbReference type="ChEBI" id="CHEBI:61723"/>
        <dbReference type="EC" id="4.1.1.36"/>
    </reaction>
</comment>
<feature type="binding site" evidence="3">
    <location>
        <position position="329"/>
    </location>
    <ligand>
        <name>CTP</name>
        <dbReference type="ChEBI" id="CHEBI:37563"/>
    </ligand>
</feature>
<evidence type="ECO:0000256" key="2">
    <source>
        <dbReference type="ARBA" id="ARBA00023239"/>
    </source>
</evidence>
<dbReference type="PANTHER" id="PTHR14359:SF6">
    <property type="entry name" value="PHOSPHOPANTOTHENOYLCYSTEINE DECARBOXYLASE"/>
    <property type="match status" value="1"/>
</dbReference>
<dbReference type="UniPathway" id="UPA00241">
    <property type="reaction ID" value="UER00353"/>
</dbReference>
<comment type="pathway">
    <text evidence="3 4">Cofactor biosynthesis; coenzyme A biosynthesis; CoA from (R)-pantothenate: step 3/5.</text>
</comment>
<dbReference type="AlphaFoldDB" id="A0A0U4N2T7"/>
<keyword evidence="3" id="KW-0479">Metal-binding</keyword>
<dbReference type="EC" id="4.1.1.36" evidence="3"/>
<evidence type="ECO:0000259" key="6">
    <source>
        <dbReference type="Pfam" id="PF04127"/>
    </source>
</evidence>
<sequence length="399" mass="44334">MLSKHKILIGITGGIALYKACEVIRLLKKEGAQVKAVLSTGAEEFARPLLFSALTGEKTYTNSDFFSAGSMPHIELANWAEAILILPATASFLSKLRCGQASELLLALLLATRAPVYLFPSMNTVMLEHPATQENLKVLRSYGYLIYEPAEGELACGEIGKGRLPEPLEILEVIKAHFKPKDFFGKKVLITGGPTREYIDEVRFITNASSGKTAYLLVKEAYFRGAEVFLLWGHKEFPYELPKLNYFSDIPYPKIITTLTTQEMFDQARAIFPEVDIGIFAGAPCDFKPKSSHTGKLKKREPLTLELELTPDIAKGLSKIKDKQITIGFALEEREKLLTYALSKKAEKDFNLLIANPLETAGADTSDYLILGPVFQEEFKNLSKEKLATLVFDLIGRLS</sequence>
<name>A0A0U4N2T7_9BACT</name>
<dbReference type="Gene3D" id="3.40.50.1950">
    <property type="entry name" value="Flavin prenyltransferase-like"/>
    <property type="match status" value="1"/>
</dbReference>
<comment type="function">
    <text evidence="3">Catalyzes two sequential steps in the biosynthesis of coenzyme A. In the first step cysteine is conjugated to 4'-phosphopantothenate to form 4-phosphopantothenoylcysteine. In the second step the latter compound is decarboxylated to form 4'-phosphopantotheine.</text>
</comment>
<dbReference type="GO" id="GO:0015941">
    <property type="term" value="P:pantothenate catabolic process"/>
    <property type="evidence" value="ECO:0007669"/>
    <property type="project" value="InterPro"/>
</dbReference>
<evidence type="ECO:0000256" key="3">
    <source>
        <dbReference type="HAMAP-Rule" id="MF_02225"/>
    </source>
</evidence>
<dbReference type="InterPro" id="IPR036551">
    <property type="entry name" value="Flavin_trans-like"/>
</dbReference>
<dbReference type="Gene3D" id="3.40.50.10300">
    <property type="entry name" value="CoaB-like"/>
    <property type="match status" value="1"/>
</dbReference>
<feature type="binding site" evidence="3">
    <location>
        <position position="296"/>
    </location>
    <ligand>
        <name>CTP</name>
        <dbReference type="ChEBI" id="CHEBI:37563"/>
    </ligand>
</feature>
<feature type="domain" description="DNA/pantothenate metabolism flavoprotein C-terminal" evidence="6">
    <location>
        <begin position="185"/>
        <end position="395"/>
    </location>
</feature>
<dbReference type="Proteomes" id="UP000068196">
    <property type="component" value="Chromosome"/>
</dbReference>
<feature type="binding site" evidence="3">
    <location>
        <position position="286"/>
    </location>
    <ligand>
        <name>CTP</name>
        <dbReference type="ChEBI" id="CHEBI:37563"/>
    </ligand>
</feature>
<dbReference type="InterPro" id="IPR035929">
    <property type="entry name" value="CoaB-like_sf"/>
</dbReference>
<evidence type="ECO:0000313" key="8">
    <source>
        <dbReference type="Proteomes" id="UP000068196"/>
    </source>
</evidence>
<dbReference type="GO" id="GO:0010181">
    <property type="term" value="F:FMN binding"/>
    <property type="evidence" value="ECO:0007669"/>
    <property type="project" value="UniProtKB-UniRule"/>
</dbReference>
<dbReference type="GO" id="GO:0004632">
    <property type="term" value="F:phosphopantothenate--cysteine ligase activity"/>
    <property type="evidence" value="ECO:0007669"/>
    <property type="project" value="UniProtKB-UniRule"/>
</dbReference>
<dbReference type="NCBIfam" id="TIGR00521">
    <property type="entry name" value="coaBC_dfp"/>
    <property type="match status" value="1"/>
</dbReference>
<dbReference type="InterPro" id="IPR005252">
    <property type="entry name" value="CoaBC"/>
</dbReference>
<reference evidence="8" key="2">
    <citation type="journal article" date="2016" name="Int. J. Syst. Evol. Microbiol.">
        <title>Caldimicrobium thiodismutans sp. nov., a sulfur-disproportionating bacterium isolated from a hot spring.</title>
        <authorList>
            <person name="Kojima H."/>
            <person name="Umezawa K."/>
            <person name="Fukui M."/>
        </authorList>
    </citation>
    <scope>NUCLEOTIDE SEQUENCE [LARGE SCALE GENOMIC DNA]</scope>
    <source>
        <strain evidence="8">TF1</strain>
    </source>
</reference>
<gene>
    <name evidence="3" type="primary">coaBC</name>
    <name evidence="7" type="ORF">THC_1235</name>
</gene>
<dbReference type="InterPro" id="IPR007085">
    <property type="entry name" value="DNA/pantothenate-metab_flavo_C"/>
</dbReference>
<dbReference type="KEGG" id="cthi:THC_1235"/>
<keyword evidence="3 4" id="KW-0436">Ligase</keyword>
<feature type="region of interest" description="Phosphopantothenoylcysteine decarboxylase" evidence="3">
    <location>
        <begin position="1"/>
        <end position="187"/>
    </location>
</feature>
<protein>
    <recommendedName>
        <fullName evidence="3">Coenzyme A biosynthesis bifunctional protein CoaBC</fullName>
    </recommendedName>
    <alternativeName>
        <fullName evidence="3">DNA/pantothenate metabolism flavoprotein</fullName>
    </alternativeName>
    <alternativeName>
        <fullName evidence="3">Phosphopantothenoylcysteine synthetase/decarboxylase</fullName>
        <shortName evidence="3">PPCS-PPCDC</shortName>
    </alternativeName>
    <domain>
        <recommendedName>
            <fullName evidence="3">Phosphopantothenoylcysteine decarboxylase</fullName>
            <shortName evidence="3">PPC decarboxylase</shortName>
            <shortName evidence="3">PPC-DC</shortName>
            <ecNumber evidence="3">4.1.1.36</ecNumber>
        </recommendedName>
        <alternativeName>
            <fullName evidence="3">CoaC</fullName>
        </alternativeName>
    </domain>
    <domain>
        <recommendedName>
            <fullName evidence="3">Phosphopantothenate--cysteine ligase</fullName>
            <ecNumber evidence="3">6.3.2.5</ecNumber>
        </recommendedName>
        <alternativeName>
            <fullName evidence="3">CoaB</fullName>
        </alternativeName>
        <alternativeName>
            <fullName evidence="3">Phosphopantothenoylcysteine synthetase</fullName>
            <shortName evidence="3">PPC synthetase</shortName>
            <shortName evidence="3">PPC-S</shortName>
        </alternativeName>
    </domain>
</protein>
<dbReference type="RefSeq" id="WP_068514836.1">
    <property type="nucleotide sequence ID" value="NZ_AP014945.1"/>
</dbReference>
<dbReference type="SUPFAM" id="SSF52507">
    <property type="entry name" value="Homo-oligomeric flavin-containing Cys decarboxylases, HFCD"/>
    <property type="match status" value="1"/>
</dbReference>
<dbReference type="EMBL" id="AP014945">
    <property type="protein sequence ID" value="BAU23606.1"/>
    <property type="molecule type" value="Genomic_DNA"/>
</dbReference>
<dbReference type="EC" id="6.3.2.5" evidence="3"/>
<feature type="binding site" evidence="3">
    <location>
        <position position="348"/>
    </location>
    <ligand>
        <name>CTP</name>
        <dbReference type="ChEBI" id="CHEBI:37563"/>
    </ligand>
</feature>
<dbReference type="GO" id="GO:0015937">
    <property type="term" value="P:coenzyme A biosynthetic process"/>
    <property type="evidence" value="ECO:0007669"/>
    <property type="project" value="UniProtKB-UniRule"/>
</dbReference>
<comment type="similarity">
    <text evidence="3 4">In the C-terminal section; belongs to the PPC synthetase family.</text>
</comment>
<proteinExistence type="inferred from homology"/>
<comment type="caution">
    <text evidence="3">Lacks conserved residue(s) required for the propagation of feature annotation.</text>
</comment>
<feature type="region of interest" description="Phosphopantothenate--cysteine ligase" evidence="3">
    <location>
        <begin position="188"/>
        <end position="399"/>
    </location>
</feature>
<keyword evidence="3" id="KW-0511">Multifunctional enzyme</keyword>
<comment type="similarity">
    <text evidence="3 4">In the N-terminal section; belongs to the HFCD (homo-oligomeric flavin containing Cys decarboxylase) superfamily.</text>
</comment>
<evidence type="ECO:0000313" key="7">
    <source>
        <dbReference type="EMBL" id="BAU23606.1"/>
    </source>
</evidence>
<evidence type="ECO:0000256" key="4">
    <source>
        <dbReference type="RuleBase" id="RU364078"/>
    </source>
</evidence>
<comment type="catalytic activity">
    <reaction evidence="3 4">
        <text>(R)-4'-phosphopantothenate + L-cysteine + CTP = N-[(R)-4-phosphopantothenoyl]-L-cysteine + CMP + diphosphate + H(+)</text>
        <dbReference type="Rhea" id="RHEA:19397"/>
        <dbReference type="ChEBI" id="CHEBI:10986"/>
        <dbReference type="ChEBI" id="CHEBI:15378"/>
        <dbReference type="ChEBI" id="CHEBI:33019"/>
        <dbReference type="ChEBI" id="CHEBI:35235"/>
        <dbReference type="ChEBI" id="CHEBI:37563"/>
        <dbReference type="ChEBI" id="CHEBI:59458"/>
        <dbReference type="ChEBI" id="CHEBI:60377"/>
        <dbReference type="EC" id="6.3.2.5"/>
    </reaction>
</comment>
<feature type="binding site" evidence="3">
    <location>
        <position position="344"/>
    </location>
    <ligand>
        <name>CTP</name>
        <dbReference type="ChEBI" id="CHEBI:37563"/>
    </ligand>
</feature>
<accession>A0A0U4N2T7</accession>
<dbReference type="STRING" id="1653476.THC_1235"/>
<keyword evidence="2 3" id="KW-0456">Lyase</keyword>
<keyword evidence="3 4" id="KW-0288">FMN</keyword>